<name>A0A011P4F5_ACCRE</name>
<reference evidence="1" key="1">
    <citation type="submission" date="2014-02" db="EMBL/GenBank/DDBJ databases">
        <title>Expanding our view of genomic diversity in Candidatus Accumulibacter clades.</title>
        <authorList>
            <person name="Skennerton C.T."/>
            <person name="Barr J.J."/>
            <person name="Slater F.R."/>
            <person name="Bond P.L."/>
            <person name="Tyson G.W."/>
        </authorList>
    </citation>
    <scope>NUCLEOTIDE SEQUENCE [LARGE SCALE GENOMIC DNA]</scope>
</reference>
<evidence type="ECO:0000313" key="2">
    <source>
        <dbReference type="Proteomes" id="UP000022141"/>
    </source>
</evidence>
<dbReference type="STRING" id="1454004.AW11_01329"/>
<sequence length="39" mass="4188">MTEERIVNVGFTARPDALSIGGLVEVTIATAEGDQRLTR</sequence>
<comment type="caution">
    <text evidence="1">The sequence shown here is derived from an EMBL/GenBank/DDBJ whole genome shotgun (WGS) entry which is preliminary data.</text>
</comment>
<dbReference type="PATRIC" id="fig|1454004.3.peg.1385"/>
<keyword evidence="2" id="KW-1185">Reference proteome</keyword>
<dbReference type="Proteomes" id="UP000022141">
    <property type="component" value="Unassembled WGS sequence"/>
</dbReference>
<dbReference type="AlphaFoldDB" id="A0A011P4F5"/>
<gene>
    <name evidence="1" type="ORF">AW11_01329</name>
</gene>
<dbReference type="EMBL" id="JEMY01000013">
    <property type="protein sequence ID" value="EXI89838.1"/>
    <property type="molecule type" value="Genomic_DNA"/>
</dbReference>
<organism evidence="1 2">
    <name type="scientific">Accumulibacter regalis</name>
    <dbReference type="NCBI Taxonomy" id="522306"/>
    <lineage>
        <taxon>Bacteria</taxon>
        <taxon>Pseudomonadati</taxon>
        <taxon>Pseudomonadota</taxon>
        <taxon>Betaproteobacteria</taxon>
        <taxon>Candidatus Accumulibacter</taxon>
    </lineage>
</organism>
<accession>A0A011P4F5</accession>
<protein>
    <submittedName>
        <fullName evidence="1">Uncharacterized protein</fullName>
    </submittedName>
</protein>
<evidence type="ECO:0000313" key="1">
    <source>
        <dbReference type="EMBL" id="EXI89838.1"/>
    </source>
</evidence>
<proteinExistence type="predicted"/>